<protein>
    <submittedName>
        <fullName evidence="1">Uncharacterized protein</fullName>
    </submittedName>
</protein>
<comment type="caution">
    <text evidence="1">The sequence shown here is derived from an EMBL/GenBank/DDBJ whole genome shotgun (WGS) entry which is preliminary data.</text>
</comment>
<proteinExistence type="predicted"/>
<reference evidence="1" key="1">
    <citation type="submission" date="2022-06" db="EMBL/GenBank/DDBJ databases">
        <title>Phylogenomic reconstructions and comparative analyses of Kickxellomycotina fungi.</title>
        <authorList>
            <person name="Reynolds N.K."/>
            <person name="Stajich J.E."/>
            <person name="Barry K."/>
            <person name="Grigoriev I.V."/>
            <person name="Crous P."/>
            <person name="Smith M.E."/>
        </authorList>
    </citation>
    <scope>NUCLEOTIDE SEQUENCE</scope>
    <source>
        <strain evidence="1">RSA 2271</strain>
    </source>
</reference>
<accession>A0ACC1HLC9</accession>
<evidence type="ECO:0000313" key="1">
    <source>
        <dbReference type="EMBL" id="KAJ1676092.1"/>
    </source>
</evidence>
<feature type="non-terminal residue" evidence="1">
    <location>
        <position position="139"/>
    </location>
</feature>
<dbReference type="Proteomes" id="UP001145114">
    <property type="component" value="Unassembled WGS sequence"/>
</dbReference>
<evidence type="ECO:0000313" key="2">
    <source>
        <dbReference type="Proteomes" id="UP001145114"/>
    </source>
</evidence>
<organism evidence="1 2">
    <name type="scientific">Spiromyces aspiralis</name>
    <dbReference type="NCBI Taxonomy" id="68401"/>
    <lineage>
        <taxon>Eukaryota</taxon>
        <taxon>Fungi</taxon>
        <taxon>Fungi incertae sedis</taxon>
        <taxon>Zoopagomycota</taxon>
        <taxon>Kickxellomycotina</taxon>
        <taxon>Kickxellomycetes</taxon>
        <taxon>Kickxellales</taxon>
        <taxon>Kickxellaceae</taxon>
        <taxon>Spiromyces</taxon>
    </lineage>
</organism>
<sequence length="139" mass="15650">MEKVEEWLGIAVTRRDTYDTLLAKLWRRYSLDEGEGSGSGSGVSVDNLSNNSDDEDQVEDLVQIEDAPRLRRLETVLAGQHFHYGDITALDYEEQLGLVVSGGTDTFVQVWDAVEGSHRYTIQGHSDVIRAAEFYNNRL</sequence>
<name>A0ACC1HLC9_9FUNG</name>
<keyword evidence="2" id="KW-1185">Reference proteome</keyword>
<dbReference type="EMBL" id="JAMZIH010005012">
    <property type="protein sequence ID" value="KAJ1676092.1"/>
    <property type="molecule type" value="Genomic_DNA"/>
</dbReference>
<gene>
    <name evidence="1" type="ORF">EV182_008897</name>
</gene>